<protein>
    <submittedName>
        <fullName evidence="2">Uncharacterized protein</fullName>
    </submittedName>
</protein>
<dbReference type="EMBL" id="CP022540">
    <property type="protein sequence ID" value="ASP21077.1"/>
    <property type="molecule type" value="Genomic_DNA"/>
</dbReference>
<dbReference type="RefSeq" id="WP_157733489.1">
    <property type="nucleotide sequence ID" value="NZ_CP022540.1"/>
</dbReference>
<evidence type="ECO:0000256" key="1">
    <source>
        <dbReference type="SAM" id="MobiDB-lite"/>
    </source>
</evidence>
<gene>
    <name evidence="2" type="ORF">ANTHELSMS3_02404</name>
</gene>
<evidence type="ECO:0000313" key="3">
    <source>
        <dbReference type="Proteomes" id="UP000203589"/>
    </source>
</evidence>
<dbReference type="AlphaFoldDB" id="A0A222E4F0"/>
<dbReference type="KEGG" id="aht:ANTHELSMS3_02404"/>
<name>A0A222E4F0_9RHOB</name>
<dbReference type="Proteomes" id="UP000203589">
    <property type="component" value="Chromosome"/>
</dbReference>
<dbReference type="OrthoDB" id="9967064at2"/>
<evidence type="ECO:0000313" key="2">
    <source>
        <dbReference type="EMBL" id="ASP21077.1"/>
    </source>
</evidence>
<feature type="region of interest" description="Disordered" evidence="1">
    <location>
        <begin position="38"/>
        <end position="57"/>
    </location>
</feature>
<sequence length="57" mass="6303">MDDLYAEVMSLLHDTGAFADWQRDKRLSQTVSDSRNVAISDLPASTSGNDRLSDAMQ</sequence>
<keyword evidence="3" id="KW-1185">Reference proteome</keyword>
<accession>A0A222E4F0</accession>
<organism evidence="2 3">
    <name type="scientific">Antarctobacter heliothermus</name>
    <dbReference type="NCBI Taxonomy" id="74033"/>
    <lineage>
        <taxon>Bacteria</taxon>
        <taxon>Pseudomonadati</taxon>
        <taxon>Pseudomonadota</taxon>
        <taxon>Alphaproteobacteria</taxon>
        <taxon>Rhodobacterales</taxon>
        <taxon>Roseobacteraceae</taxon>
        <taxon>Antarctobacter</taxon>
    </lineage>
</organism>
<proteinExistence type="predicted"/>
<reference evidence="2 3" key="1">
    <citation type="submission" date="2017-07" db="EMBL/GenBank/DDBJ databases">
        <title>Genome Sequence of Antarctobacter heliothermus Strain SMS3 Isolated from a culture of the Diatom Skeletonema marinoi.</title>
        <authorList>
            <person name="Topel M."/>
            <person name="Pinder M.I.M."/>
            <person name="Johansson O.N."/>
            <person name="Kourtchenko O."/>
            <person name="Godhe A."/>
            <person name="Clarke A.K."/>
        </authorList>
    </citation>
    <scope>NUCLEOTIDE SEQUENCE [LARGE SCALE GENOMIC DNA]</scope>
    <source>
        <strain evidence="2 3">SMS3</strain>
    </source>
</reference>